<sequence>MASEEEVVRFIFNGANEMAELMYQLIKWALERREKGRDDGRRDPSKISGRIAPEDAASFAADLAAAGIGAEYVAQADGGLVYSCDAKHFETLKALTKGYAAKYDAMHPESVDNVYYETLRDWRGCSLNECFEVASTVEVAAVNKMRADLAAMGVYFEVARRPENLGYVVKFNAKDASMVERALCELDQAYGHPQSAQDVARAVAGYLPSPAEGVWKREGARSTLEARNAGQDEVLAAAHVYPENGGWHVYGEAAGERFGDGVYGTEREAVQAGELLVEQRAAELGSNVEIPRQGAAARDLDGRKAGDYTLTMTTVEWDRAANIMGGPMEEDGIPFSLSFDEAAETASFTFASEHAAGVKAIADRYIRSQKENLKDFTPSRFEEWDEFCKVAETGMVRDDALRAIRAEWIDVGDGRYSLEAYANAWDAEAVVGVSVFSKAVVESDPSLEGWEVWGNADGPNFGERGFDDLAEAMEYAESLAAGELAERGYEAAVGSRPEAPAQERGEAAPELDAPARQERTVEQADYVVEPRDVGPSETVETVVAATKSAEVADDAGEAHIGSTLEEMTNPDGLDLPSIERFGSAEKLDGAKIGDVLQACSKDVKMIKAQLEAKRQQGVERGAKAAVQSKGGAAR</sequence>
<dbReference type="Proteomes" id="UP000253970">
    <property type="component" value="Unassembled WGS sequence"/>
</dbReference>
<gene>
    <name evidence="2" type="ORF">C1875_12555</name>
</gene>
<dbReference type="EMBL" id="PPTU01000024">
    <property type="protein sequence ID" value="RDB68064.1"/>
    <property type="molecule type" value="Genomic_DNA"/>
</dbReference>
<dbReference type="AlphaFoldDB" id="A0A369NQU6"/>
<feature type="region of interest" description="Disordered" evidence="1">
    <location>
        <begin position="612"/>
        <end position="634"/>
    </location>
</feature>
<organism evidence="2 3">
    <name type="scientific">Eggerthella lenta</name>
    <name type="common">Eubacterium lentum</name>
    <dbReference type="NCBI Taxonomy" id="84112"/>
    <lineage>
        <taxon>Bacteria</taxon>
        <taxon>Bacillati</taxon>
        <taxon>Actinomycetota</taxon>
        <taxon>Coriobacteriia</taxon>
        <taxon>Eggerthellales</taxon>
        <taxon>Eggerthellaceae</taxon>
        <taxon>Eggerthella</taxon>
    </lineage>
</organism>
<feature type="compositionally biased region" description="Basic and acidic residues" evidence="1">
    <location>
        <begin position="612"/>
        <end position="622"/>
    </location>
</feature>
<evidence type="ECO:0000313" key="3">
    <source>
        <dbReference type="Proteomes" id="UP000253970"/>
    </source>
</evidence>
<proteinExistence type="predicted"/>
<evidence type="ECO:0000256" key="1">
    <source>
        <dbReference type="SAM" id="MobiDB-lite"/>
    </source>
</evidence>
<feature type="region of interest" description="Disordered" evidence="1">
    <location>
        <begin position="491"/>
        <end position="518"/>
    </location>
</feature>
<name>A0A369NQU6_EGGLN</name>
<comment type="caution">
    <text evidence="2">The sequence shown here is derived from an EMBL/GenBank/DDBJ whole genome shotgun (WGS) entry which is preliminary data.</text>
</comment>
<reference evidence="2 3" key="1">
    <citation type="journal article" date="2018" name="Elife">
        <title>Discovery and characterization of a prevalent human gut bacterial enzyme sufficient for the inactivation of a family of plant toxins.</title>
        <authorList>
            <person name="Koppel N."/>
            <person name="Bisanz J.E."/>
            <person name="Pandelia M.E."/>
            <person name="Turnbaugh P.J."/>
            <person name="Balskus E.P."/>
        </authorList>
    </citation>
    <scope>NUCLEOTIDE SEQUENCE [LARGE SCALE GENOMIC DNA]</scope>
    <source>
        <strain evidence="2 3">W1 BHI 6</strain>
    </source>
</reference>
<feature type="compositionally biased region" description="Basic and acidic residues" evidence="1">
    <location>
        <begin position="501"/>
        <end position="518"/>
    </location>
</feature>
<dbReference type="RefSeq" id="WP_009307246.1">
    <property type="nucleotide sequence ID" value="NZ_PPTU01000024.1"/>
</dbReference>
<protein>
    <submittedName>
        <fullName evidence="2">Uncharacterized protein</fullName>
    </submittedName>
</protein>
<evidence type="ECO:0000313" key="2">
    <source>
        <dbReference type="EMBL" id="RDB68064.1"/>
    </source>
</evidence>
<accession>A0A369NQU6</accession>